<accession>A0A3D8SCA8</accession>
<comment type="caution">
    <text evidence="1">The sequence shown here is derived from an EMBL/GenBank/DDBJ whole genome shotgun (WGS) entry which is preliminary data.</text>
</comment>
<dbReference type="RefSeq" id="XP_026605317.1">
    <property type="nucleotide sequence ID" value="XM_026746321.1"/>
</dbReference>
<dbReference type="AlphaFoldDB" id="A0A3D8SCA8"/>
<dbReference type="OrthoDB" id="3853857at2759"/>
<dbReference type="InterPro" id="IPR016064">
    <property type="entry name" value="NAD/diacylglycerol_kinase_sf"/>
</dbReference>
<dbReference type="Proteomes" id="UP000256690">
    <property type="component" value="Unassembled WGS sequence"/>
</dbReference>
<dbReference type="GeneID" id="38114675"/>
<evidence type="ECO:0000313" key="1">
    <source>
        <dbReference type="EMBL" id="RDW83979.1"/>
    </source>
</evidence>
<name>A0A3D8SCA8_9EURO</name>
<gene>
    <name evidence="1" type="ORF">DSM5745_04305</name>
</gene>
<reference evidence="1 2" key="1">
    <citation type="journal article" date="2018" name="IMA Fungus">
        <title>IMA Genome-F 9: Draft genome sequence of Annulohypoxylon stygium, Aspergillus mulundensis, Berkeleyomyces basicola (syn. Thielaviopsis basicola), Ceratocystis smalleyi, two Cercospora beticola strains, Coleophoma cylindrospora, Fusarium fracticaudum, Phialophora cf. hyalina, and Morchella septimelata.</title>
        <authorList>
            <person name="Wingfield B.D."/>
            <person name="Bills G.F."/>
            <person name="Dong Y."/>
            <person name="Huang W."/>
            <person name="Nel W.J."/>
            <person name="Swalarsk-Parry B.S."/>
            <person name="Vaghefi N."/>
            <person name="Wilken P.M."/>
            <person name="An Z."/>
            <person name="de Beer Z.W."/>
            <person name="De Vos L."/>
            <person name="Chen L."/>
            <person name="Duong T.A."/>
            <person name="Gao Y."/>
            <person name="Hammerbacher A."/>
            <person name="Kikkert J.R."/>
            <person name="Li Y."/>
            <person name="Li H."/>
            <person name="Li K."/>
            <person name="Li Q."/>
            <person name="Liu X."/>
            <person name="Ma X."/>
            <person name="Naidoo K."/>
            <person name="Pethybridge S.J."/>
            <person name="Sun J."/>
            <person name="Steenkamp E.T."/>
            <person name="van der Nest M.A."/>
            <person name="van Wyk S."/>
            <person name="Wingfield M.J."/>
            <person name="Xiong C."/>
            <person name="Yue Q."/>
            <person name="Zhang X."/>
        </authorList>
    </citation>
    <scope>NUCLEOTIDE SEQUENCE [LARGE SCALE GENOMIC DNA]</scope>
    <source>
        <strain evidence="1 2">DSM 5745</strain>
    </source>
</reference>
<organism evidence="1 2">
    <name type="scientific">Aspergillus mulundensis</name>
    <dbReference type="NCBI Taxonomy" id="1810919"/>
    <lineage>
        <taxon>Eukaryota</taxon>
        <taxon>Fungi</taxon>
        <taxon>Dikarya</taxon>
        <taxon>Ascomycota</taxon>
        <taxon>Pezizomycotina</taxon>
        <taxon>Eurotiomycetes</taxon>
        <taxon>Eurotiomycetidae</taxon>
        <taxon>Eurotiales</taxon>
        <taxon>Aspergillaceae</taxon>
        <taxon>Aspergillus</taxon>
        <taxon>Aspergillus subgen. Nidulantes</taxon>
    </lineage>
</organism>
<evidence type="ECO:0000313" key="2">
    <source>
        <dbReference type="Proteomes" id="UP000256690"/>
    </source>
</evidence>
<dbReference type="SUPFAM" id="SSF111331">
    <property type="entry name" value="NAD kinase/diacylglycerol kinase-like"/>
    <property type="match status" value="1"/>
</dbReference>
<proteinExistence type="predicted"/>
<sequence>MALLQGNPFPLPVFAATFSQGARYAQSGQTQSTPANNSYGLKIYGGVVASWGIHAALVADSDTAEYRKFGADRFKMAAQELLFPSDGSEAHKYNGTLTLVRYDGKHCMEHEIVIEHEEHVYVLATLVSNLEKGFKISPLSVPLDGSFRIVRFGPMPSQQVMQLLSAAYQDGRHVQDGNVMYSEIQGFRLDFHEVNEKWRRVCIDGRVVVVEENGWMNVHKERRSLVNILLPKLLPHNKD</sequence>
<dbReference type="Gene3D" id="2.60.200.40">
    <property type="match status" value="1"/>
</dbReference>
<protein>
    <submittedName>
        <fullName evidence="1">Uncharacterized protein</fullName>
    </submittedName>
</protein>
<dbReference type="EMBL" id="PVWQ01000004">
    <property type="protein sequence ID" value="RDW83979.1"/>
    <property type="molecule type" value="Genomic_DNA"/>
</dbReference>
<keyword evidence="2" id="KW-1185">Reference proteome</keyword>